<dbReference type="GO" id="GO:0016491">
    <property type="term" value="F:oxidoreductase activity"/>
    <property type="evidence" value="ECO:0007669"/>
    <property type="project" value="UniProtKB-KW"/>
</dbReference>
<dbReference type="EMBL" id="PJQD01000008">
    <property type="protein sequence ID" value="POY76135.1"/>
    <property type="molecule type" value="Genomic_DNA"/>
</dbReference>
<keyword evidence="5" id="KW-1185">Reference proteome</keyword>
<evidence type="ECO:0000313" key="5">
    <source>
        <dbReference type="Proteomes" id="UP000237144"/>
    </source>
</evidence>
<organism evidence="4 5">
    <name type="scientific">Rhodotorula taiwanensis</name>
    <dbReference type="NCBI Taxonomy" id="741276"/>
    <lineage>
        <taxon>Eukaryota</taxon>
        <taxon>Fungi</taxon>
        <taxon>Dikarya</taxon>
        <taxon>Basidiomycota</taxon>
        <taxon>Pucciniomycotina</taxon>
        <taxon>Microbotryomycetes</taxon>
        <taxon>Sporidiobolales</taxon>
        <taxon>Sporidiobolaceae</taxon>
        <taxon>Rhodotorula</taxon>
    </lineage>
</organism>
<reference evidence="4 5" key="1">
    <citation type="journal article" date="2018" name="Front. Microbiol.">
        <title>Prospects for Fungal Bioremediation of Acidic Radioactive Waste Sites: Characterization and Genome Sequence of Rhodotorula taiwanensis MD1149.</title>
        <authorList>
            <person name="Tkavc R."/>
            <person name="Matrosova V.Y."/>
            <person name="Grichenko O.E."/>
            <person name="Gostincar C."/>
            <person name="Volpe R.P."/>
            <person name="Klimenkova P."/>
            <person name="Gaidamakova E.K."/>
            <person name="Zhou C.E."/>
            <person name="Stewart B.J."/>
            <person name="Lyman M.G."/>
            <person name="Malfatti S.A."/>
            <person name="Rubinfeld B."/>
            <person name="Courtot M."/>
            <person name="Singh J."/>
            <person name="Dalgard C.L."/>
            <person name="Hamilton T."/>
            <person name="Frey K.G."/>
            <person name="Gunde-Cimerman N."/>
            <person name="Dugan L."/>
            <person name="Daly M.J."/>
        </authorList>
    </citation>
    <scope>NUCLEOTIDE SEQUENCE [LARGE SCALE GENOMIC DNA]</scope>
    <source>
        <strain evidence="4 5">MD1149</strain>
    </source>
</reference>
<gene>
    <name evidence="4" type="ORF">BMF94_0858</name>
</gene>
<proteinExistence type="inferred from homology"/>
<evidence type="ECO:0000256" key="1">
    <source>
        <dbReference type="ARBA" id="ARBA00005995"/>
    </source>
</evidence>
<dbReference type="InterPro" id="IPR036188">
    <property type="entry name" value="FAD/NAD-bd_sf"/>
</dbReference>
<dbReference type="PANTHER" id="PTHR10742:SF386">
    <property type="entry name" value="LYSINE-SPECIFIC HISTONE DEMETHYLASE 1A"/>
    <property type="match status" value="1"/>
</dbReference>
<evidence type="ECO:0000313" key="4">
    <source>
        <dbReference type="EMBL" id="POY76135.1"/>
    </source>
</evidence>
<dbReference type="Pfam" id="PF01593">
    <property type="entry name" value="Amino_oxidase"/>
    <property type="match status" value="1"/>
</dbReference>
<keyword evidence="2" id="KW-0560">Oxidoreductase</keyword>
<dbReference type="GO" id="GO:0003682">
    <property type="term" value="F:chromatin binding"/>
    <property type="evidence" value="ECO:0007669"/>
    <property type="project" value="TreeGrafter"/>
</dbReference>
<dbReference type="SUPFAM" id="SSF51905">
    <property type="entry name" value="FAD/NAD(P)-binding domain"/>
    <property type="match status" value="1"/>
</dbReference>
<dbReference type="Proteomes" id="UP000237144">
    <property type="component" value="Unassembled WGS sequence"/>
</dbReference>
<comment type="caution">
    <text evidence="4">The sequence shown here is derived from an EMBL/GenBank/DDBJ whole genome shotgun (WGS) entry which is preliminary data.</text>
</comment>
<dbReference type="OrthoDB" id="5046242at2759"/>
<accession>A0A2S5BH97</accession>
<dbReference type="AlphaFoldDB" id="A0A2S5BH97"/>
<dbReference type="GO" id="GO:0050660">
    <property type="term" value="F:flavin adenine dinucleotide binding"/>
    <property type="evidence" value="ECO:0007669"/>
    <property type="project" value="TreeGrafter"/>
</dbReference>
<dbReference type="GO" id="GO:0006338">
    <property type="term" value="P:chromatin remodeling"/>
    <property type="evidence" value="ECO:0007669"/>
    <property type="project" value="TreeGrafter"/>
</dbReference>
<dbReference type="Gene3D" id="3.50.50.60">
    <property type="entry name" value="FAD/NAD(P)-binding domain"/>
    <property type="match status" value="1"/>
</dbReference>
<name>A0A2S5BH97_9BASI</name>
<comment type="similarity">
    <text evidence="1">Belongs to the flavin monoamine oxidase family.</text>
</comment>
<evidence type="ECO:0000259" key="3">
    <source>
        <dbReference type="Pfam" id="PF01593"/>
    </source>
</evidence>
<dbReference type="Gene3D" id="3.90.660.10">
    <property type="match status" value="1"/>
</dbReference>
<dbReference type="InterPro" id="IPR050281">
    <property type="entry name" value="Flavin_monoamine_oxidase"/>
</dbReference>
<dbReference type="SUPFAM" id="SSF54373">
    <property type="entry name" value="FAD-linked reductases, C-terminal domain"/>
    <property type="match status" value="1"/>
</dbReference>
<protein>
    <recommendedName>
        <fullName evidence="3">Amine oxidase domain-containing protein</fullName>
    </recommendedName>
</protein>
<sequence>MAKYDTIIIGAGMSGLAAARQLPHARIAILEARTRLGGRILTANGNLGLKEPVDLGGSMVHGYREGNPVAALITRELGMEVHIPEGAKGLVYGPEGPLAEADATSLFATSAQNAFTPQPGTSASTSVADHLLPKLQHDPKLVALARTAEIGAGVPLEEQSAKFGGFEKGFKGTDGFPVGGYGEVVANLASDVKASGGEIHFGAVVAAIEDDSTAGVVTVTTEAGQAFTAKSVISTIPHAVLQARPPRFSPPLPASFTSAVERMRTGALEKIVLSYSSAWWPAPKENGSFLLLPLEQTGSSSASLDELFASTTIPVTSFERIGLTPHPTLLAYVGATAARTMSKFSADDITAAFHAYLVKRLAPPGTVPSPTAQIVTTWLSDPFSLGATSAPITITSSADGDESTPLDYILVSRPAWQGRLGFAGEHTDLDNHGSVAGAFISGRREGQRVKELLERLAADEVLEEAAREKARI</sequence>
<evidence type="ECO:0000256" key="2">
    <source>
        <dbReference type="ARBA" id="ARBA00023002"/>
    </source>
</evidence>
<dbReference type="PANTHER" id="PTHR10742">
    <property type="entry name" value="FLAVIN MONOAMINE OXIDASE"/>
    <property type="match status" value="1"/>
</dbReference>
<dbReference type="STRING" id="741276.A0A2S5BH97"/>
<feature type="domain" description="Amine oxidase" evidence="3">
    <location>
        <begin position="13"/>
        <end position="449"/>
    </location>
</feature>
<dbReference type="InterPro" id="IPR002937">
    <property type="entry name" value="Amino_oxidase"/>
</dbReference>